<dbReference type="SUPFAM" id="SSF88723">
    <property type="entry name" value="PIN domain-like"/>
    <property type="match status" value="1"/>
</dbReference>
<dbReference type="STRING" id="81824.A9UUC9"/>
<evidence type="ECO:0000256" key="14">
    <source>
        <dbReference type="RuleBase" id="RU003901"/>
    </source>
</evidence>
<evidence type="ECO:0000256" key="13">
    <source>
        <dbReference type="ARBA" id="ARBA00077930"/>
    </source>
</evidence>
<dbReference type="GeneID" id="5889666"/>
<proteinExistence type="inferred from homology"/>
<dbReference type="Pfam" id="PF17215">
    <property type="entry name" value="Rrp44_S1"/>
    <property type="match status" value="1"/>
</dbReference>
<dbReference type="Gene3D" id="2.40.50.690">
    <property type="match status" value="1"/>
</dbReference>
<gene>
    <name evidence="18" type="ORF">MONBRDRAFT_35038</name>
</gene>
<evidence type="ECO:0000256" key="9">
    <source>
        <dbReference type="ARBA" id="ARBA00022835"/>
    </source>
</evidence>
<dbReference type="Gene3D" id="2.40.50.700">
    <property type="match status" value="1"/>
</dbReference>
<dbReference type="Pfam" id="PF17849">
    <property type="entry name" value="OB_Dis3"/>
    <property type="match status" value="1"/>
</dbReference>
<evidence type="ECO:0000256" key="15">
    <source>
        <dbReference type="SAM" id="MobiDB-lite"/>
    </source>
</evidence>
<keyword evidence="5" id="KW-0963">Cytoplasm</keyword>
<dbReference type="GO" id="GO:0019899">
    <property type="term" value="F:enzyme binding"/>
    <property type="evidence" value="ECO:0007669"/>
    <property type="project" value="UniProtKB-ARBA"/>
</dbReference>
<dbReference type="Pfam" id="PF17216">
    <property type="entry name" value="Rrp44_CSD1"/>
    <property type="match status" value="1"/>
</dbReference>
<dbReference type="GO" id="GO:0071031">
    <property type="term" value="P:nuclear mRNA surveillance of mRNA 3'-end processing"/>
    <property type="evidence" value="ECO:0000318"/>
    <property type="project" value="GO_Central"/>
</dbReference>
<name>A9UUC9_MONBE</name>
<evidence type="ECO:0000256" key="11">
    <source>
        <dbReference type="ARBA" id="ARBA00022884"/>
    </source>
</evidence>
<dbReference type="Gene3D" id="2.40.50.140">
    <property type="entry name" value="Nucleic acid-binding proteins"/>
    <property type="match status" value="1"/>
</dbReference>
<dbReference type="GO" id="GO:0006364">
    <property type="term" value="P:rRNA processing"/>
    <property type="evidence" value="ECO:0007669"/>
    <property type="project" value="UniProtKB-KW"/>
</dbReference>
<evidence type="ECO:0000256" key="10">
    <source>
        <dbReference type="ARBA" id="ARBA00022839"/>
    </source>
</evidence>
<dbReference type="GO" id="GO:0003723">
    <property type="term" value="F:RNA binding"/>
    <property type="evidence" value="ECO:0007669"/>
    <property type="project" value="UniProtKB-KW"/>
</dbReference>
<dbReference type="PANTHER" id="PTHR23355:SF35">
    <property type="entry name" value="EXOSOME COMPLEX EXONUCLEASE RRP44"/>
    <property type="match status" value="1"/>
</dbReference>
<feature type="region of interest" description="Disordered" evidence="15">
    <location>
        <begin position="922"/>
        <end position="951"/>
    </location>
</feature>
<dbReference type="FunFam" id="2.40.50.700:FF:000001">
    <property type="entry name" value="Exosome complex exonuclease exoribonuclease (Rrp44)"/>
    <property type="match status" value="1"/>
</dbReference>
<comment type="cofactor">
    <cofactor evidence="1">
        <name>Mg(2+)</name>
        <dbReference type="ChEBI" id="CHEBI:18420"/>
    </cofactor>
</comment>
<dbReference type="InterPro" id="IPR050180">
    <property type="entry name" value="RNR_Ribonuclease"/>
</dbReference>
<reference evidence="18 19" key="1">
    <citation type="journal article" date="2008" name="Nature">
        <title>The genome of the choanoflagellate Monosiga brevicollis and the origin of metazoans.</title>
        <authorList>
            <consortium name="JGI Sequencing"/>
            <person name="King N."/>
            <person name="Westbrook M.J."/>
            <person name="Young S.L."/>
            <person name="Kuo A."/>
            <person name="Abedin M."/>
            <person name="Chapman J."/>
            <person name="Fairclough S."/>
            <person name="Hellsten U."/>
            <person name="Isogai Y."/>
            <person name="Letunic I."/>
            <person name="Marr M."/>
            <person name="Pincus D."/>
            <person name="Putnam N."/>
            <person name="Rokas A."/>
            <person name="Wright K.J."/>
            <person name="Zuzow R."/>
            <person name="Dirks W."/>
            <person name="Good M."/>
            <person name="Goodstein D."/>
            <person name="Lemons D."/>
            <person name="Li W."/>
            <person name="Lyons J.B."/>
            <person name="Morris A."/>
            <person name="Nichols S."/>
            <person name="Richter D.J."/>
            <person name="Salamov A."/>
            <person name="Bork P."/>
            <person name="Lim W.A."/>
            <person name="Manning G."/>
            <person name="Miller W.T."/>
            <person name="McGinnis W."/>
            <person name="Shapiro H."/>
            <person name="Tjian R."/>
            <person name="Grigoriev I.V."/>
            <person name="Rokhsar D."/>
        </authorList>
    </citation>
    <scope>NUCLEOTIDE SEQUENCE [LARGE SCALE GENOMIC DNA]</scope>
    <source>
        <strain evidence="19">MX1 / ATCC 50154</strain>
    </source>
</reference>
<evidence type="ECO:0000259" key="17">
    <source>
        <dbReference type="SMART" id="SM00955"/>
    </source>
</evidence>
<dbReference type="FunCoup" id="A9UUC9">
    <property type="interactions" value="1445"/>
</dbReference>
<dbReference type="PANTHER" id="PTHR23355">
    <property type="entry name" value="RIBONUCLEASE"/>
    <property type="match status" value="1"/>
</dbReference>
<dbReference type="RefSeq" id="XP_001744179.1">
    <property type="nucleotide sequence ID" value="XM_001744127.1"/>
</dbReference>
<feature type="domain" description="RNB" evidence="17">
    <location>
        <begin position="449"/>
        <end position="781"/>
    </location>
</feature>
<evidence type="ECO:0000256" key="8">
    <source>
        <dbReference type="ARBA" id="ARBA00022801"/>
    </source>
</evidence>
<dbReference type="FunFam" id="3.40.50.1010:FF:000021">
    <property type="entry name" value="DIS3-like exonuclease 1 isoform X1"/>
    <property type="match status" value="1"/>
</dbReference>
<evidence type="ECO:0000256" key="6">
    <source>
        <dbReference type="ARBA" id="ARBA00022552"/>
    </source>
</evidence>
<dbReference type="InterPro" id="IPR033770">
    <property type="entry name" value="RRP44_S1"/>
</dbReference>
<evidence type="ECO:0000256" key="1">
    <source>
        <dbReference type="ARBA" id="ARBA00001946"/>
    </source>
</evidence>
<keyword evidence="19" id="KW-1185">Reference proteome</keyword>
<keyword evidence="11" id="KW-0694">RNA-binding</keyword>
<evidence type="ECO:0000256" key="5">
    <source>
        <dbReference type="ARBA" id="ARBA00022490"/>
    </source>
</evidence>
<dbReference type="GO" id="GO:0000176">
    <property type="term" value="C:nuclear exosome (RNase complex)"/>
    <property type="evidence" value="ECO:0000318"/>
    <property type="project" value="GO_Central"/>
</dbReference>
<keyword evidence="10" id="KW-0269">Exonuclease</keyword>
<evidence type="ECO:0000256" key="12">
    <source>
        <dbReference type="ARBA" id="ARBA00023242"/>
    </source>
</evidence>
<evidence type="ECO:0000256" key="2">
    <source>
        <dbReference type="ARBA" id="ARBA00004123"/>
    </source>
</evidence>
<dbReference type="InterPro" id="IPR001900">
    <property type="entry name" value="RNase_II/R"/>
</dbReference>
<dbReference type="Pfam" id="PF00773">
    <property type="entry name" value="RNB"/>
    <property type="match status" value="1"/>
</dbReference>
<organism evidence="18 19">
    <name type="scientific">Monosiga brevicollis</name>
    <name type="common">Choanoflagellate</name>
    <dbReference type="NCBI Taxonomy" id="81824"/>
    <lineage>
        <taxon>Eukaryota</taxon>
        <taxon>Choanoflagellata</taxon>
        <taxon>Craspedida</taxon>
        <taxon>Salpingoecidae</taxon>
        <taxon>Monosiga</taxon>
    </lineage>
</organism>
<dbReference type="FunFam" id="2.40.50.690:FF:000014">
    <property type="entry name" value="Probable exosome complex exonuclease RRP44"/>
    <property type="match status" value="1"/>
</dbReference>
<dbReference type="OMA" id="GQVMRNN"/>
<keyword evidence="9" id="KW-0271">Exosome</keyword>
<feature type="domain" description="PIN" evidence="16">
    <location>
        <begin position="50"/>
        <end position="166"/>
    </location>
</feature>
<dbReference type="FunFam" id="2.40.50.140:FF:000125">
    <property type="entry name" value="exosome complex exonuclease RRP44 isoform X1"/>
    <property type="match status" value="1"/>
</dbReference>
<comment type="subcellular location">
    <subcellularLocation>
        <location evidence="3">Cytoplasm</location>
    </subcellularLocation>
    <subcellularLocation>
        <location evidence="2">Nucleus</location>
    </subcellularLocation>
</comment>
<keyword evidence="12" id="KW-0539">Nucleus</keyword>
<evidence type="ECO:0000256" key="4">
    <source>
        <dbReference type="ARBA" id="ARBA00005785"/>
    </source>
</evidence>
<dbReference type="EMBL" id="CH991546">
    <property type="protein sequence ID" value="EDQ90882.1"/>
    <property type="molecule type" value="Genomic_DNA"/>
</dbReference>
<dbReference type="eggNOG" id="KOG2102">
    <property type="taxonomic scope" value="Eukaryota"/>
</dbReference>
<evidence type="ECO:0000313" key="18">
    <source>
        <dbReference type="EMBL" id="EDQ90882.1"/>
    </source>
</evidence>
<dbReference type="SMART" id="SM00670">
    <property type="entry name" value="PINc"/>
    <property type="match status" value="1"/>
</dbReference>
<protein>
    <recommendedName>
        <fullName evidence="13">Ribosomal RNA-processing protein 44</fullName>
    </recommendedName>
</protein>
<dbReference type="InterPro" id="IPR029060">
    <property type="entry name" value="PIN-like_dom_sf"/>
</dbReference>
<keyword evidence="7" id="KW-0540">Nuclease</keyword>
<dbReference type="KEGG" id="mbr:MONBRDRAFT_35038"/>
<dbReference type="GO" id="GO:0000175">
    <property type="term" value="F:3'-5'-RNA exonuclease activity"/>
    <property type="evidence" value="ECO:0000318"/>
    <property type="project" value="GO_Central"/>
</dbReference>
<dbReference type="GO" id="GO:0016075">
    <property type="term" value="P:rRNA catabolic process"/>
    <property type="evidence" value="ECO:0000318"/>
    <property type="project" value="GO_Central"/>
</dbReference>
<dbReference type="PROSITE" id="PS01175">
    <property type="entry name" value="RIBONUCLEASE_II"/>
    <property type="match status" value="1"/>
</dbReference>
<dbReference type="InterPro" id="IPR012340">
    <property type="entry name" value="NA-bd_OB-fold"/>
</dbReference>
<dbReference type="InterPro" id="IPR033771">
    <property type="entry name" value="Rrp44_CSD1"/>
</dbReference>
<sequence>MLKKNNFSKKTRKGAVLKVSREHYLRDDIHCRLHGCTKCQQTEPCLEPGTVLVPDTNAVLHQLDVLEHPSVKNVVLTTTVLDEVKHRSLAAYQRIRGISSDAAKRFYVFSNEHSKDTHVTAEEGESPNDRNDRAIRRAAAHYKEHAETCPEEFAVILLTNDAENLRRARNEGLAAYSVHEWAKRFGPSPDLVDLLATISDAVETAICKEDETTVFEAHLSPAEVQGGLKAGKLVQGTLRISRENTQEAFVKPRDDPEHPVFVPGNLMNRAVDGDLVALQILPESQWQTPSGIIERPEGTHLVMDGTQDAEGELEDMQERTQRTGQVVGIVRRRWRPYCGILAANSNTASPNLFLFTAKEATLPPIRFRSQQPDKLVGQQIVLAVDGWPTNSKYPIGHLVRVLGPIGDVNTETEVVLLEHAVPFEPFSKAVLDCLPDATWLAAEQDLSRREDLRHLEVCSIDPPGCTDIDDALHLRDLPNGHFEVGVHIADVSHFIKPNTALDQEAAKRGTTVYLSNRRIDMVPGLLSSNLCSLRGGEERFAFSCIWEMTDQADIISTRFCKSIIRSRAALEYSEAQARIDDETDQTTLTDSIRRLNALAKIVKRRRIEAGALMLASPEVRFRIDTETHDPVDVQMKQLHDTNSLVEEFMLLANVSSAREIHKQFPTCAVLRRHPAPPPSNFEPLLKAAEAAGVTLSTTSSKELAVSLDMAQPEGQPYMNTLLRILATRCMLPAQYFCSGTVPQTEFGHYGLASPIYTHFTSPIRRYADLLVHRLLAACIGADPTYPDLLNKDKIASICDNLNFRNRQAQYAARSSLELHTCLFFKKRTTHEEAYIIRVRKNAIAVLVPAYGLEGRVYFDAADGQAPELSYDENKMALTVTKDDQHINLRVFDKVKVQVQVDSSDPQREQMLVRLVEPSLPGVTVQSTNTDAAASPKKSKKPAKMLQNKSSK</sequence>
<keyword evidence="8" id="KW-0378">Hydrolase</keyword>
<dbReference type="SMART" id="SM00955">
    <property type="entry name" value="RNB"/>
    <property type="match status" value="1"/>
</dbReference>
<dbReference type="Pfam" id="PF13638">
    <property type="entry name" value="PIN_4"/>
    <property type="match status" value="1"/>
</dbReference>
<keyword evidence="6" id="KW-0698">rRNA processing</keyword>
<dbReference type="InterPro" id="IPR041505">
    <property type="entry name" value="Dis3_CSD2"/>
</dbReference>
<evidence type="ECO:0000256" key="7">
    <source>
        <dbReference type="ARBA" id="ARBA00022722"/>
    </source>
</evidence>
<dbReference type="InParanoid" id="A9UUC9"/>
<dbReference type="Proteomes" id="UP000001357">
    <property type="component" value="Unassembled WGS sequence"/>
</dbReference>
<dbReference type="InterPro" id="IPR022966">
    <property type="entry name" value="RNase_II/R_CS"/>
</dbReference>
<dbReference type="GO" id="GO:0000177">
    <property type="term" value="C:cytoplasmic exosome (RNase complex)"/>
    <property type="evidence" value="ECO:0000318"/>
    <property type="project" value="GO_Central"/>
</dbReference>
<evidence type="ECO:0000313" key="19">
    <source>
        <dbReference type="Proteomes" id="UP000001357"/>
    </source>
</evidence>
<dbReference type="SUPFAM" id="SSF50249">
    <property type="entry name" value="Nucleic acid-binding proteins"/>
    <property type="match status" value="3"/>
</dbReference>
<evidence type="ECO:0000259" key="16">
    <source>
        <dbReference type="SMART" id="SM00670"/>
    </source>
</evidence>
<dbReference type="Gene3D" id="3.40.50.1010">
    <property type="entry name" value="5'-nuclease"/>
    <property type="match status" value="1"/>
</dbReference>
<dbReference type="CDD" id="cd09862">
    <property type="entry name" value="PIN_Rrp44-like"/>
    <property type="match status" value="1"/>
</dbReference>
<dbReference type="InterPro" id="IPR002716">
    <property type="entry name" value="PIN_dom"/>
</dbReference>
<accession>A9UUC9</accession>
<comment type="similarity">
    <text evidence="4 14">Belongs to the RNR ribonuclease family.</text>
</comment>
<evidence type="ECO:0000256" key="3">
    <source>
        <dbReference type="ARBA" id="ARBA00004496"/>
    </source>
</evidence>
<dbReference type="AlphaFoldDB" id="A9UUC9"/>
<dbReference type="GO" id="GO:0004519">
    <property type="term" value="F:endonuclease activity"/>
    <property type="evidence" value="ECO:0000318"/>
    <property type="project" value="GO_Central"/>
</dbReference>